<dbReference type="Proteomes" id="UP000265520">
    <property type="component" value="Unassembled WGS sequence"/>
</dbReference>
<evidence type="ECO:0000313" key="1">
    <source>
        <dbReference type="EMBL" id="MCI97559.1"/>
    </source>
</evidence>
<accession>A0A392WCP9</accession>
<dbReference type="EMBL" id="LXQA011447423">
    <property type="protein sequence ID" value="MCI97559.1"/>
    <property type="molecule type" value="Genomic_DNA"/>
</dbReference>
<evidence type="ECO:0000313" key="2">
    <source>
        <dbReference type="Proteomes" id="UP000265520"/>
    </source>
</evidence>
<protein>
    <submittedName>
        <fullName evidence="1">Uncharacterized protein</fullName>
    </submittedName>
</protein>
<comment type="caution">
    <text evidence="1">The sequence shown here is derived from an EMBL/GenBank/DDBJ whole genome shotgun (WGS) entry which is preliminary data.</text>
</comment>
<name>A0A392WCP9_9FABA</name>
<keyword evidence="2" id="KW-1185">Reference proteome</keyword>
<reference evidence="1 2" key="1">
    <citation type="journal article" date="2018" name="Front. Plant Sci.">
        <title>Red Clover (Trifolium pratense) and Zigzag Clover (T. medium) - A Picture of Genomic Similarities and Differences.</title>
        <authorList>
            <person name="Dluhosova J."/>
            <person name="Istvanek J."/>
            <person name="Nedelnik J."/>
            <person name="Repkova J."/>
        </authorList>
    </citation>
    <scope>NUCLEOTIDE SEQUENCE [LARGE SCALE GENOMIC DNA]</scope>
    <source>
        <strain evidence="2">cv. 10/8</strain>
        <tissue evidence="1">Leaf</tissue>
    </source>
</reference>
<organism evidence="1 2">
    <name type="scientific">Trifolium medium</name>
    <dbReference type="NCBI Taxonomy" id="97028"/>
    <lineage>
        <taxon>Eukaryota</taxon>
        <taxon>Viridiplantae</taxon>
        <taxon>Streptophyta</taxon>
        <taxon>Embryophyta</taxon>
        <taxon>Tracheophyta</taxon>
        <taxon>Spermatophyta</taxon>
        <taxon>Magnoliopsida</taxon>
        <taxon>eudicotyledons</taxon>
        <taxon>Gunneridae</taxon>
        <taxon>Pentapetalae</taxon>
        <taxon>rosids</taxon>
        <taxon>fabids</taxon>
        <taxon>Fabales</taxon>
        <taxon>Fabaceae</taxon>
        <taxon>Papilionoideae</taxon>
        <taxon>50 kb inversion clade</taxon>
        <taxon>NPAAA clade</taxon>
        <taxon>Hologalegina</taxon>
        <taxon>IRL clade</taxon>
        <taxon>Trifolieae</taxon>
        <taxon>Trifolium</taxon>
    </lineage>
</organism>
<feature type="non-terminal residue" evidence="1">
    <location>
        <position position="55"/>
    </location>
</feature>
<proteinExistence type="predicted"/>
<dbReference type="AlphaFoldDB" id="A0A392WCP9"/>
<sequence>MIGGVIVGVARTSPTLLYYGESPERLERFNNKLDLFEEKVVVVIYLENTTASRLL</sequence>